<dbReference type="Pfam" id="PF04672">
    <property type="entry name" value="Methyltransf_19"/>
    <property type="match status" value="1"/>
</dbReference>
<dbReference type="PIRSF" id="PIRSF017393">
    <property type="entry name" value="MTase_SAV2177"/>
    <property type="match status" value="1"/>
</dbReference>
<sequence>MTSDDDTAAPREARVSVPALGVRALRVAPEAEPRETLALHRPGISRVHDYFLGGKDNYAADRDLAHRILRVLPQAAESARQGRAFVARAVRALAGRGIRQFVDLGCGLPTADNLHQMAARHTWGSRVVYVDDDPLVIAHARALLIEDGNIAALRADLRDPAAILGSPEWRRLIDPREPVALVLSSVLHFLDDPHGPVAALGEAVAPGSALVVAHATADFAPEAAEATRLYREASGVPFVPRGAAEVERLFDPFTPLAPGVVPLTRWSPDPAPPARPASARPASVVPPPSRPALLYCGVGVRASA</sequence>
<dbReference type="Gene3D" id="3.40.50.150">
    <property type="entry name" value="Vaccinia Virus protein VP39"/>
    <property type="match status" value="1"/>
</dbReference>
<dbReference type="SUPFAM" id="SSF53335">
    <property type="entry name" value="S-adenosyl-L-methionine-dependent methyltransferases"/>
    <property type="match status" value="1"/>
</dbReference>
<name>A0A7K1LA70_9ACTN</name>
<dbReference type="Proteomes" id="UP000432015">
    <property type="component" value="Unassembled WGS sequence"/>
</dbReference>
<dbReference type="InterPro" id="IPR029063">
    <property type="entry name" value="SAM-dependent_MTases_sf"/>
</dbReference>
<keyword evidence="1" id="KW-0808">Transferase</keyword>
<protein>
    <submittedName>
        <fullName evidence="1">SAM-dependent methyltransferase</fullName>
    </submittedName>
</protein>
<reference evidence="1 2" key="1">
    <citation type="submission" date="2019-11" db="EMBL/GenBank/DDBJ databases">
        <authorList>
            <person name="Cao P."/>
        </authorList>
    </citation>
    <scope>NUCLEOTIDE SEQUENCE [LARGE SCALE GENOMIC DNA]</scope>
    <source>
        <strain evidence="1 2">NEAU-AAG5</strain>
    </source>
</reference>
<keyword evidence="2" id="KW-1185">Reference proteome</keyword>
<dbReference type="EMBL" id="WOFH01000014">
    <property type="protein sequence ID" value="MUN41337.1"/>
    <property type="molecule type" value="Genomic_DNA"/>
</dbReference>
<dbReference type="AlphaFoldDB" id="A0A7K1LA70"/>
<organism evidence="1 2">
    <name type="scientific">Actinomadura litoris</name>
    <dbReference type="NCBI Taxonomy" id="2678616"/>
    <lineage>
        <taxon>Bacteria</taxon>
        <taxon>Bacillati</taxon>
        <taxon>Actinomycetota</taxon>
        <taxon>Actinomycetes</taxon>
        <taxon>Streptosporangiales</taxon>
        <taxon>Thermomonosporaceae</taxon>
        <taxon>Actinomadura</taxon>
    </lineage>
</organism>
<proteinExistence type="predicted"/>
<evidence type="ECO:0000313" key="2">
    <source>
        <dbReference type="Proteomes" id="UP000432015"/>
    </source>
</evidence>
<dbReference type="InterPro" id="IPR006764">
    <property type="entry name" value="SAM_dep_MeTrfase_SAV2177_type"/>
</dbReference>
<evidence type="ECO:0000313" key="1">
    <source>
        <dbReference type="EMBL" id="MUN41337.1"/>
    </source>
</evidence>
<keyword evidence="1" id="KW-0489">Methyltransferase</keyword>
<dbReference type="GO" id="GO:0032259">
    <property type="term" value="P:methylation"/>
    <property type="evidence" value="ECO:0007669"/>
    <property type="project" value="UniProtKB-KW"/>
</dbReference>
<gene>
    <name evidence="1" type="ORF">GNZ18_32785</name>
</gene>
<comment type="caution">
    <text evidence="1">The sequence shown here is derived from an EMBL/GenBank/DDBJ whole genome shotgun (WGS) entry which is preliminary data.</text>
</comment>
<dbReference type="GO" id="GO:0008168">
    <property type="term" value="F:methyltransferase activity"/>
    <property type="evidence" value="ECO:0007669"/>
    <property type="project" value="UniProtKB-KW"/>
</dbReference>
<accession>A0A7K1LA70</accession>